<dbReference type="AlphaFoldDB" id="A0A4Y2IB34"/>
<evidence type="ECO:0000313" key="2">
    <source>
        <dbReference type="Proteomes" id="UP000499080"/>
    </source>
</evidence>
<protein>
    <submittedName>
        <fullName evidence="1">Uncharacterized protein</fullName>
    </submittedName>
</protein>
<comment type="caution">
    <text evidence="1">The sequence shown here is derived from an EMBL/GenBank/DDBJ whole genome shotgun (WGS) entry which is preliminary data.</text>
</comment>
<proteinExistence type="predicted"/>
<name>A0A4Y2IB34_ARAVE</name>
<evidence type="ECO:0000313" key="1">
    <source>
        <dbReference type="EMBL" id="GBM74740.1"/>
    </source>
</evidence>
<dbReference type="Proteomes" id="UP000499080">
    <property type="component" value="Unassembled WGS sequence"/>
</dbReference>
<sequence>MNIKICVIRRAIVLDKRFSFTFDFNPLTPKPAVTGHTTSILVGRISVVALQNGGEGSWVSGLKGPFWVEIGDERPAIRISHHPGEKMKRYGRIHFTDQLVKRPPYTTVLRF</sequence>
<dbReference type="EMBL" id="BGPR01002513">
    <property type="protein sequence ID" value="GBM74740.1"/>
    <property type="molecule type" value="Genomic_DNA"/>
</dbReference>
<accession>A0A4Y2IB34</accession>
<gene>
    <name evidence="1" type="ORF">AVEN_197985_1</name>
</gene>
<keyword evidence="2" id="KW-1185">Reference proteome</keyword>
<reference evidence="1 2" key="1">
    <citation type="journal article" date="2019" name="Sci. Rep.">
        <title>Orb-weaving spider Araneus ventricosus genome elucidates the spidroin gene catalogue.</title>
        <authorList>
            <person name="Kono N."/>
            <person name="Nakamura H."/>
            <person name="Ohtoshi R."/>
            <person name="Moran D.A.P."/>
            <person name="Shinohara A."/>
            <person name="Yoshida Y."/>
            <person name="Fujiwara M."/>
            <person name="Mori M."/>
            <person name="Tomita M."/>
            <person name="Arakawa K."/>
        </authorList>
    </citation>
    <scope>NUCLEOTIDE SEQUENCE [LARGE SCALE GENOMIC DNA]</scope>
</reference>
<organism evidence="1 2">
    <name type="scientific">Araneus ventricosus</name>
    <name type="common">Orbweaver spider</name>
    <name type="synonym">Epeira ventricosa</name>
    <dbReference type="NCBI Taxonomy" id="182803"/>
    <lineage>
        <taxon>Eukaryota</taxon>
        <taxon>Metazoa</taxon>
        <taxon>Ecdysozoa</taxon>
        <taxon>Arthropoda</taxon>
        <taxon>Chelicerata</taxon>
        <taxon>Arachnida</taxon>
        <taxon>Araneae</taxon>
        <taxon>Araneomorphae</taxon>
        <taxon>Entelegynae</taxon>
        <taxon>Araneoidea</taxon>
        <taxon>Araneidae</taxon>
        <taxon>Araneus</taxon>
    </lineage>
</organism>